<dbReference type="AlphaFoldDB" id="A0A6P1YF58"/>
<dbReference type="SMART" id="SM00530">
    <property type="entry name" value="HTH_XRE"/>
    <property type="match status" value="1"/>
</dbReference>
<gene>
    <name evidence="3" type="ORF">G3A45_12015</name>
</gene>
<evidence type="ECO:0000259" key="2">
    <source>
        <dbReference type="PROSITE" id="PS50943"/>
    </source>
</evidence>
<dbReference type="Proteomes" id="UP000464452">
    <property type="component" value="Chromosome"/>
</dbReference>
<dbReference type="EMBL" id="CP048617">
    <property type="protein sequence ID" value="QIB27930.1"/>
    <property type="molecule type" value="Genomic_DNA"/>
</dbReference>
<dbReference type="InterPro" id="IPR050807">
    <property type="entry name" value="TransReg_Diox_bact_type"/>
</dbReference>
<dbReference type="RefSeq" id="WP_163235797.1">
    <property type="nucleotide sequence ID" value="NZ_CP048617.1"/>
</dbReference>
<dbReference type="SUPFAM" id="SSF47413">
    <property type="entry name" value="lambda repressor-like DNA-binding domains"/>
    <property type="match status" value="1"/>
</dbReference>
<dbReference type="GO" id="GO:0005829">
    <property type="term" value="C:cytosol"/>
    <property type="evidence" value="ECO:0007669"/>
    <property type="project" value="TreeGrafter"/>
</dbReference>
<dbReference type="GO" id="GO:0003677">
    <property type="term" value="F:DNA binding"/>
    <property type="evidence" value="ECO:0007669"/>
    <property type="project" value="UniProtKB-KW"/>
</dbReference>
<dbReference type="GO" id="GO:0003700">
    <property type="term" value="F:DNA-binding transcription factor activity"/>
    <property type="evidence" value="ECO:0007669"/>
    <property type="project" value="TreeGrafter"/>
</dbReference>
<feature type="domain" description="HTH cro/C1-type" evidence="2">
    <location>
        <begin position="7"/>
        <end position="61"/>
    </location>
</feature>
<dbReference type="Pfam" id="PF01381">
    <property type="entry name" value="HTH_3"/>
    <property type="match status" value="1"/>
</dbReference>
<evidence type="ECO:0000313" key="3">
    <source>
        <dbReference type="EMBL" id="QIB27930.1"/>
    </source>
</evidence>
<accession>A0A6P1YF58</accession>
<name>A0A6P1YF58_9FIRM</name>
<dbReference type="PROSITE" id="PS50943">
    <property type="entry name" value="HTH_CROC1"/>
    <property type="match status" value="1"/>
</dbReference>
<keyword evidence="1" id="KW-0238">DNA-binding</keyword>
<dbReference type="Gene3D" id="1.10.260.40">
    <property type="entry name" value="lambda repressor-like DNA-binding domains"/>
    <property type="match status" value="1"/>
</dbReference>
<protein>
    <submittedName>
        <fullName evidence="3">Helix-turn-helix transcriptional regulator</fullName>
    </submittedName>
</protein>
<dbReference type="PANTHER" id="PTHR46797">
    <property type="entry name" value="HTH-TYPE TRANSCRIPTIONAL REGULATOR"/>
    <property type="match status" value="1"/>
</dbReference>
<reference evidence="3 4" key="1">
    <citation type="submission" date="2020-02" db="EMBL/GenBank/DDBJ databases">
        <title>Thermophilic hydrogen producing bacteria, Caloranaerobacter azorensis.</title>
        <authorList>
            <person name="Baek K."/>
        </authorList>
    </citation>
    <scope>NUCLEOTIDE SEQUENCE [LARGE SCALE GENOMIC DNA]</scope>
    <source>
        <strain evidence="3 4">T3-1</strain>
    </source>
</reference>
<dbReference type="KEGG" id="cazo:G3A45_12015"/>
<organism evidence="3 4">
    <name type="scientific">Caloranaerobacter azorensis</name>
    <dbReference type="NCBI Taxonomy" id="116090"/>
    <lineage>
        <taxon>Bacteria</taxon>
        <taxon>Bacillati</taxon>
        <taxon>Bacillota</taxon>
        <taxon>Tissierellia</taxon>
        <taxon>Tissierellales</taxon>
        <taxon>Thermohalobacteraceae</taxon>
        <taxon>Caloranaerobacter</taxon>
    </lineage>
</organism>
<sequence length="66" mass="7395">MDIGEKIREERIKKGLKQRQLANKAGISNTYLSDIEVGRTTPSIKTLMKIAQALDVDCTVFLKSDN</sequence>
<dbReference type="InterPro" id="IPR001387">
    <property type="entry name" value="Cro/C1-type_HTH"/>
</dbReference>
<evidence type="ECO:0000313" key="4">
    <source>
        <dbReference type="Proteomes" id="UP000464452"/>
    </source>
</evidence>
<dbReference type="InterPro" id="IPR010982">
    <property type="entry name" value="Lambda_DNA-bd_dom_sf"/>
</dbReference>
<evidence type="ECO:0000256" key="1">
    <source>
        <dbReference type="ARBA" id="ARBA00023125"/>
    </source>
</evidence>
<proteinExistence type="predicted"/>
<dbReference type="CDD" id="cd00093">
    <property type="entry name" value="HTH_XRE"/>
    <property type="match status" value="1"/>
</dbReference>
<dbReference type="PANTHER" id="PTHR46797:SF1">
    <property type="entry name" value="METHYLPHOSPHONATE SYNTHASE"/>
    <property type="match status" value="1"/>
</dbReference>